<dbReference type="EMBL" id="JBAFSM010000024">
    <property type="protein sequence ID" value="MEG3438162.1"/>
    <property type="molecule type" value="Genomic_DNA"/>
</dbReference>
<feature type="coiled-coil region" evidence="1">
    <location>
        <begin position="118"/>
        <end position="159"/>
    </location>
</feature>
<accession>A0AAW9QUZ5</accession>
<evidence type="ECO:0000313" key="2">
    <source>
        <dbReference type="EMBL" id="MEG3438162.1"/>
    </source>
</evidence>
<gene>
    <name evidence="2" type="ORF">V0288_13620</name>
</gene>
<dbReference type="AlphaFoldDB" id="A0AAW9QUZ5"/>
<protein>
    <submittedName>
        <fullName evidence="2">Uncharacterized protein</fullName>
    </submittedName>
</protein>
<evidence type="ECO:0000313" key="3">
    <source>
        <dbReference type="Proteomes" id="UP001328733"/>
    </source>
</evidence>
<sequence length="168" mass="19761">MRYLARVNREPHSEPARLELLARQQEDGTWCVGEPSILALDRDLPHAHGVLVSIDLENNGHIGAIREAIDWILEIIEKYLDPDALTPEFVAREERRIEQWRQEIAVGSLELTRRSLEIETRREQLQELETALKREKEILDRRAGQLQELQKEIESLNRLDNHRLDNHR</sequence>
<name>A0AAW9QUZ5_9CHRO</name>
<proteinExistence type="predicted"/>
<keyword evidence="3" id="KW-1185">Reference proteome</keyword>
<organism evidence="2 3">
    <name type="scientific">Pannus brasiliensis CCIBt3594</name>
    <dbReference type="NCBI Taxonomy" id="1427578"/>
    <lineage>
        <taxon>Bacteria</taxon>
        <taxon>Bacillati</taxon>
        <taxon>Cyanobacteriota</taxon>
        <taxon>Cyanophyceae</taxon>
        <taxon>Oscillatoriophycideae</taxon>
        <taxon>Chroococcales</taxon>
        <taxon>Microcystaceae</taxon>
        <taxon>Pannus</taxon>
    </lineage>
</organism>
<evidence type="ECO:0000256" key="1">
    <source>
        <dbReference type="SAM" id="Coils"/>
    </source>
</evidence>
<comment type="caution">
    <text evidence="2">The sequence shown here is derived from an EMBL/GenBank/DDBJ whole genome shotgun (WGS) entry which is preliminary data.</text>
</comment>
<dbReference type="Proteomes" id="UP001328733">
    <property type="component" value="Unassembled WGS sequence"/>
</dbReference>
<reference evidence="2 3" key="1">
    <citation type="submission" date="2024-01" db="EMBL/GenBank/DDBJ databases">
        <title>Genomic insights into the taxonomy and metabolism of the cyanobacterium Pannus brasiliensis CCIBt3594.</title>
        <authorList>
            <person name="Machado M."/>
            <person name="Botero N.B."/>
            <person name="Andreote A.P.D."/>
            <person name="Feitosa A.M.T."/>
            <person name="Popin R."/>
            <person name="Sivonen K."/>
            <person name="Fiore M.F."/>
        </authorList>
    </citation>
    <scope>NUCLEOTIDE SEQUENCE [LARGE SCALE GENOMIC DNA]</scope>
    <source>
        <strain evidence="2 3">CCIBt3594</strain>
    </source>
</reference>
<keyword evidence="1" id="KW-0175">Coiled coil</keyword>